<dbReference type="EMBL" id="JARWAK010000003">
    <property type="protein sequence ID" value="MDR5866248.1"/>
    <property type="molecule type" value="Genomic_DNA"/>
</dbReference>
<protein>
    <recommendedName>
        <fullName evidence="2">Adenylyl/Guanylyl and SMODS C-terminal sensor domain-containing protein</fullName>
    </recommendedName>
</protein>
<organism evidence="3 4">
    <name type="scientific">Halomonas koreensis</name>
    <dbReference type="NCBI Taxonomy" id="245385"/>
    <lineage>
        <taxon>Bacteria</taxon>
        <taxon>Pseudomonadati</taxon>
        <taxon>Pseudomonadota</taxon>
        <taxon>Gammaproteobacteria</taxon>
        <taxon>Oceanospirillales</taxon>
        <taxon>Halomonadaceae</taxon>
        <taxon>Halomonas</taxon>
    </lineage>
</organism>
<dbReference type="SUPFAM" id="SSF81301">
    <property type="entry name" value="Nucleotidyltransferase"/>
    <property type="match status" value="1"/>
</dbReference>
<dbReference type="InterPro" id="IPR006116">
    <property type="entry name" value="NT_2-5OAS_ClassI-CCAase"/>
</dbReference>
<name>A0ABU1FZX8_9GAMM</name>
<dbReference type="CDD" id="cd05400">
    <property type="entry name" value="NT_2-5OAS_ClassI-CCAase"/>
    <property type="match status" value="1"/>
</dbReference>
<dbReference type="Pfam" id="PF18134">
    <property type="entry name" value="AGS_C"/>
    <property type="match status" value="1"/>
</dbReference>
<dbReference type="RefSeq" id="WP_309651850.1">
    <property type="nucleotide sequence ID" value="NZ_JARWAK010000003.1"/>
</dbReference>
<accession>A0ABU1FZX8</accession>
<evidence type="ECO:0000259" key="2">
    <source>
        <dbReference type="Pfam" id="PF18134"/>
    </source>
</evidence>
<dbReference type="Gene3D" id="3.30.460.10">
    <property type="entry name" value="Beta Polymerase, domain 2"/>
    <property type="match status" value="1"/>
</dbReference>
<gene>
    <name evidence="3" type="ORF">QC818_05545</name>
</gene>
<dbReference type="Pfam" id="PF18144">
    <property type="entry name" value="SMODS"/>
    <property type="match status" value="1"/>
</dbReference>
<reference evidence="3 4" key="1">
    <citation type="submission" date="2023-04" db="EMBL/GenBank/DDBJ databases">
        <title>A long-awaited taxogenomic arrangement of the family Halomonadaceae.</title>
        <authorList>
            <person name="De La Haba R."/>
            <person name="Chuvochina M."/>
            <person name="Wittouck S."/>
            <person name="Arahal D.R."/>
            <person name="Sanchez-Porro C."/>
            <person name="Hugenholtz P."/>
            <person name="Ventosa A."/>
        </authorList>
    </citation>
    <scope>NUCLEOTIDE SEQUENCE [LARGE SCALE GENOMIC DNA]</scope>
    <source>
        <strain evidence="3 4">DSM 23530</strain>
    </source>
</reference>
<keyword evidence="1" id="KW-0051">Antiviral defense</keyword>
<proteinExistence type="predicted"/>
<evidence type="ECO:0000256" key="1">
    <source>
        <dbReference type="ARBA" id="ARBA00023118"/>
    </source>
</evidence>
<comment type="caution">
    <text evidence="3">The sequence shown here is derived from an EMBL/GenBank/DDBJ whole genome shotgun (WGS) entry which is preliminary data.</text>
</comment>
<evidence type="ECO:0000313" key="4">
    <source>
        <dbReference type="Proteomes" id="UP001264519"/>
    </source>
</evidence>
<dbReference type="InterPro" id="IPR040511">
    <property type="entry name" value="AGS_C"/>
</dbReference>
<evidence type="ECO:0000313" key="3">
    <source>
        <dbReference type="EMBL" id="MDR5866248.1"/>
    </source>
</evidence>
<dbReference type="Proteomes" id="UP001264519">
    <property type="component" value="Unassembled WGS sequence"/>
</dbReference>
<sequence>MSVSDMFKDFLDNLKVDNAERISSRYGEITASLNKKFRDSESKEANSLRVGSYGRYTGIKGISDLDMLYIMPKGAWDTYKNGQQTQLLTDVKDAIKARYPSTNIRVDRLVVTVTYKDFHVEVQPVFENFDDGGSFFKYPDTYNGGSWKITKPRQEMREIKKLNEQKNRNLRLLCKMGRAWKNKHGVAMGGLLIDTLAYNFMKSTSFYDNKSFLYFDYLSRDFFNYLAEQPCQDIYKAPGSNQNVKVKKKFQKKARQAYNLCLKAIDARGTESENNKWKKVYGRSFPAKQGVQEAVAKAGRGWRNTEEFIEDTYPEDIKFTVSLDCDVSQNGFRENSLINIIMKGLPLRRQKRLNFKVVSHDVPHPFSLKWKVLNRGEEAQKRDCIRGQIEDDDGSMKKTESTDFKGEHLVECYAVKDGVVVAKSKIDVPIQ</sequence>
<dbReference type="InterPro" id="IPR043519">
    <property type="entry name" value="NT_sf"/>
</dbReference>
<feature type="domain" description="Adenylyl/Guanylyl and SMODS C-terminal sensor" evidence="2">
    <location>
        <begin position="303"/>
        <end position="431"/>
    </location>
</feature>
<keyword evidence="4" id="KW-1185">Reference proteome</keyword>